<evidence type="ECO:0000313" key="2">
    <source>
        <dbReference type="Proteomes" id="UP000680348"/>
    </source>
</evidence>
<organism evidence="1 2">
    <name type="scientific">Pseudaminobacter soli</name>
    <name type="common">ex Zhang et al. 2022</name>
    <dbReference type="NCBI Taxonomy" id="2831468"/>
    <lineage>
        <taxon>Bacteria</taxon>
        <taxon>Pseudomonadati</taxon>
        <taxon>Pseudomonadota</taxon>
        <taxon>Alphaproteobacteria</taxon>
        <taxon>Hyphomicrobiales</taxon>
        <taxon>Phyllobacteriaceae</taxon>
        <taxon>Pseudaminobacter</taxon>
    </lineage>
</organism>
<accession>A0A942E2H0</accession>
<evidence type="ECO:0000313" key="1">
    <source>
        <dbReference type="EMBL" id="MBS3649943.1"/>
    </source>
</evidence>
<proteinExistence type="predicted"/>
<name>A0A942E2H0_9HYPH</name>
<dbReference type="AlphaFoldDB" id="A0A942E2H0"/>
<dbReference type="Proteomes" id="UP000680348">
    <property type="component" value="Unassembled WGS sequence"/>
</dbReference>
<dbReference type="EMBL" id="JAGWCR010000007">
    <property type="protein sequence ID" value="MBS3649943.1"/>
    <property type="molecule type" value="Genomic_DNA"/>
</dbReference>
<comment type="caution">
    <text evidence="1">The sequence shown here is derived from an EMBL/GenBank/DDBJ whole genome shotgun (WGS) entry which is preliminary data.</text>
</comment>
<reference evidence="1" key="1">
    <citation type="submission" date="2021-04" db="EMBL/GenBank/DDBJ databases">
        <title>Pseudaminobacter soli sp. nov., isolated from paddy soil contaminated by heavy metals.</title>
        <authorList>
            <person name="Zhang K."/>
        </authorList>
    </citation>
    <scope>NUCLEOTIDE SEQUENCE</scope>
    <source>
        <strain evidence="1">19-2017</strain>
    </source>
</reference>
<keyword evidence="2" id="KW-1185">Reference proteome</keyword>
<protein>
    <submittedName>
        <fullName evidence="1">Uncharacterized protein</fullName>
    </submittedName>
</protein>
<dbReference type="RefSeq" id="WP_188255487.1">
    <property type="nucleotide sequence ID" value="NZ_JABVCF010000007.1"/>
</dbReference>
<sequence length="129" mass="15199">MIEAKDLTPNFRQVRLHLAREEGHPEGDLDSGYDLLVPLHPDGRLNAEQWEEHEAQCRVRRFRKGEEDRIGVLRRRPDGPWYFDYDKEDEADDEIGFRFEAERFVLGEYVSVSSGGEEHTFRVARVERP</sequence>
<gene>
    <name evidence="1" type="ORF">KEU06_15120</name>
</gene>